<dbReference type="EMBL" id="GBXM01020295">
    <property type="protein sequence ID" value="JAH88282.1"/>
    <property type="molecule type" value="Transcribed_RNA"/>
</dbReference>
<proteinExistence type="predicted"/>
<organism evidence="1">
    <name type="scientific">Anguilla anguilla</name>
    <name type="common">European freshwater eel</name>
    <name type="synonym">Muraena anguilla</name>
    <dbReference type="NCBI Taxonomy" id="7936"/>
    <lineage>
        <taxon>Eukaryota</taxon>
        <taxon>Metazoa</taxon>
        <taxon>Chordata</taxon>
        <taxon>Craniata</taxon>
        <taxon>Vertebrata</taxon>
        <taxon>Euteleostomi</taxon>
        <taxon>Actinopterygii</taxon>
        <taxon>Neopterygii</taxon>
        <taxon>Teleostei</taxon>
        <taxon>Anguilliformes</taxon>
        <taxon>Anguillidae</taxon>
        <taxon>Anguilla</taxon>
    </lineage>
</organism>
<evidence type="ECO:0000313" key="1">
    <source>
        <dbReference type="EMBL" id="JAH88282.1"/>
    </source>
</evidence>
<name>A0A0E9WD71_ANGAN</name>
<accession>A0A0E9WD71</accession>
<reference evidence="1" key="1">
    <citation type="submission" date="2014-11" db="EMBL/GenBank/DDBJ databases">
        <authorList>
            <person name="Amaro Gonzalez C."/>
        </authorList>
    </citation>
    <scope>NUCLEOTIDE SEQUENCE</scope>
</reference>
<dbReference type="AlphaFoldDB" id="A0A0E9WD71"/>
<protein>
    <submittedName>
        <fullName evidence="1">Uncharacterized protein</fullName>
    </submittedName>
</protein>
<reference evidence="1" key="2">
    <citation type="journal article" date="2015" name="Fish Shellfish Immunol.">
        <title>Early steps in the European eel (Anguilla anguilla)-Vibrio vulnificus interaction in the gills: Role of the RtxA13 toxin.</title>
        <authorList>
            <person name="Callol A."/>
            <person name="Pajuelo D."/>
            <person name="Ebbesson L."/>
            <person name="Teles M."/>
            <person name="MacKenzie S."/>
            <person name="Amaro C."/>
        </authorList>
    </citation>
    <scope>NUCLEOTIDE SEQUENCE</scope>
</reference>
<sequence length="21" mass="2430">MLVFAVIILVSHLCINPFFPR</sequence>